<sequence length="235" mass="26337">MWAAKMRKLANDESLSEETWSLLVQNAEEKIDFVEARLQKVRKSQILEIQRAEKWLRDFASTTLQLLHGEEDFEDGDSCDTYDEDESMTGLEGEQPGVSHQVDFPMQDAEPEQDGQEQEQEQHDSVMGDQLEISPEPSHNKYRADKLAQLENLLLAKKHDLIIVRDASRTAQGQLDGKLQQADAAPNDDLRPCSSVPASSLATMPADQTQTLAQQRSASPAVPVFRGAFLFGRRA</sequence>
<evidence type="ECO:0000313" key="2">
    <source>
        <dbReference type="EMBL" id="EFY91819.1"/>
    </source>
</evidence>
<protein>
    <submittedName>
        <fullName evidence="2">Uncharacterized protein</fullName>
    </submittedName>
</protein>
<dbReference type="HOGENOM" id="CLU_083374_0_0_1"/>
<dbReference type="EMBL" id="GL698479">
    <property type="protein sequence ID" value="EFY91819.1"/>
    <property type="molecule type" value="Genomic_DNA"/>
</dbReference>
<evidence type="ECO:0000256" key="1">
    <source>
        <dbReference type="SAM" id="MobiDB-lite"/>
    </source>
</evidence>
<dbReference type="InParanoid" id="E9DWV6"/>
<keyword evidence="3" id="KW-1185">Reference proteome</keyword>
<name>E9DWV6_METAQ</name>
<dbReference type="AlphaFoldDB" id="E9DWV6"/>
<feature type="region of interest" description="Disordered" evidence="1">
    <location>
        <begin position="71"/>
        <end position="138"/>
    </location>
</feature>
<proteinExistence type="predicted"/>
<dbReference type="eggNOG" id="ENOG502R0RD">
    <property type="taxonomic scope" value="Eukaryota"/>
</dbReference>
<gene>
    <name evidence="2" type="ORF">MAC_02104</name>
</gene>
<evidence type="ECO:0000313" key="3">
    <source>
        <dbReference type="Proteomes" id="UP000002499"/>
    </source>
</evidence>
<feature type="compositionally biased region" description="Acidic residues" evidence="1">
    <location>
        <begin position="71"/>
        <end position="87"/>
    </location>
</feature>
<dbReference type="OrthoDB" id="4939157at2759"/>
<reference evidence="2 3" key="1">
    <citation type="journal article" date="2011" name="PLoS Genet.">
        <title>Genome sequencing and comparative transcriptomics of the model entomopathogenic fungi Metarhizium anisopliae and M. acridum.</title>
        <authorList>
            <person name="Gao Q."/>
            <person name="Jin K."/>
            <person name="Ying S.H."/>
            <person name="Zhang Y."/>
            <person name="Xiao G."/>
            <person name="Shang Y."/>
            <person name="Duan Z."/>
            <person name="Hu X."/>
            <person name="Xie X.Q."/>
            <person name="Zhou G."/>
            <person name="Peng G."/>
            <person name="Luo Z."/>
            <person name="Huang W."/>
            <person name="Wang B."/>
            <person name="Fang W."/>
            <person name="Wang S."/>
            <person name="Zhong Y."/>
            <person name="Ma L.J."/>
            <person name="St Leger R.J."/>
            <person name="Zhao G.P."/>
            <person name="Pei Y."/>
            <person name="Feng M.G."/>
            <person name="Xia Y."/>
            <person name="Wang C."/>
        </authorList>
    </citation>
    <scope>NUCLEOTIDE SEQUENCE [LARGE SCALE GENOMIC DNA]</scope>
    <source>
        <strain evidence="2 3">CQMa 102</strain>
    </source>
</reference>
<dbReference type="KEGG" id="maw:19246415"/>
<organism evidence="3">
    <name type="scientific">Metarhizium acridum (strain CQMa 102)</name>
    <dbReference type="NCBI Taxonomy" id="655827"/>
    <lineage>
        <taxon>Eukaryota</taxon>
        <taxon>Fungi</taxon>
        <taxon>Dikarya</taxon>
        <taxon>Ascomycota</taxon>
        <taxon>Pezizomycotina</taxon>
        <taxon>Sordariomycetes</taxon>
        <taxon>Hypocreomycetidae</taxon>
        <taxon>Hypocreales</taxon>
        <taxon>Clavicipitaceae</taxon>
        <taxon>Metarhizium</taxon>
    </lineage>
</organism>
<feature type="compositionally biased region" description="Acidic residues" evidence="1">
    <location>
        <begin position="109"/>
        <end position="119"/>
    </location>
</feature>
<accession>E9DWV6</accession>
<dbReference type="OMA" id="IKSAEYW"/>
<dbReference type="Proteomes" id="UP000002499">
    <property type="component" value="Unassembled WGS sequence"/>
</dbReference>
<dbReference type="GeneID" id="19246415"/>